<proteinExistence type="predicted"/>
<evidence type="ECO:0000313" key="1">
    <source>
        <dbReference type="EMBL" id="KAI8440961.1"/>
    </source>
</evidence>
<keyword evidence="2" id="KW-1185">Reference proteome</keyword>
<protein>
    <submittedName>
        <fullName evidence="1">Uncharacterized protein</fullName>
    </submittedName>
</protein>
<sequence>MFNKLYLMILCAFNITPEQRCRLNTRSDFGEPLPVILRNGQLLEPDDKYGNVDLRNGETLTLSCEGTGSLLHPNAIRQVTTAPITCEAGRSFKNDDWLNAPATFYQFRCQEPPSYRSKRTNRTCFDENPIIEVGYNVDHNFYPLYESCFDERELKAIYSKYTQKPYNAMFQQKVDRPYFIADDNFRLVPVETLFSPRGQQAAVAQIVGHNIIDTYITNSQRLSRGHLAAKTDFVFAFSERATFHYVNCAPQWEAFNGGNWNTLEVDLRNHIHAAAYNTTIYTGTYEVASLVSQFGRRENLYLYLDENRNPICCVTLIIAFVEAQKSLNVPKPVIALEKRSRPPIWRRSPEERRKLSLFPKNNKKFVVTERSTLKTDVTKPMVTTKRPLLRKLFVQDKIDERRWSFPTREPMTKFKQFEPVAPHPKRNYNRHYKAKNHNERAEPSTIKSVVTNVKAENSTHNAQFNSGNLVQALNKINAYYTNKTSSKKNNKFFKKPGTDASGIKKQKMEATKINEQVVNATEKVFLSKPVDHVMQNSKPLKASSLDKVSEKYSDENDYESNEANVTQTINEQLNKTAEKVFSSKQVDNVMQNNKWFNASSPNLVYEEYIDENDYETSEANVTKIIINEQLKKTAEKLYLSKQVDNETRSNKSLNASSLDTVSEKYTDKSSEQNMIQIAINEQLNKTGQKVFLSKQVDDVMQNNKLFNTSLPNVVSEKYIDENDYETSEANVTKTTINEQLKKKAEKLFLSKQVNNVTHNNKSINASSFDTVSEKYTDERSEVNVIPIAINEQMNKTAENDFMIKQVDNTMQNNKSLNTSLLDIVSEEYVNGSSEVNVTQTTINEKVNETAQNNLLSIQISNIPQHTNSLKINVPDNFSDEYLGNESDLHVIPTTPIKIIKDQENEYIVIHNTFTEEPVSHSEPLEGRSLETNELDLNNQKNPIVFKLNDKLNFGEKAEDLSQLEKFHILKVIAKDASDYKDHELSRDSNNAELFTVPIHNINKKTVNSNSQKFEEISNNFYEVYPVIGLEYKDKISTESNIEDAEIVVTEKYENRNIEINSDYTNTERSSVNIINDLENLIEVIKSNTTSSESTADIADSQLLKLDLNIVEEYSDRPNNMSARYDQTTLEPYLHDSLSVSPIEITFYNVKTVSAEGKPEEPILIKPVIINQNTADQRTENVFSMNNDSVTEITENIKDWNTIFSGITNVNIEENINVINENSSVVDNLQNLVEVIKHKSAVGYDSEVAIGETQLLNLDMNIVEEYSDQPIVITTKLDGITQAFYLSDASLTETPIEILFDSQEALKTEKVSVQPIPNEIVQKNINKSVTNDLSKTNEVFSTINDTMTEITFNTGDLNTYVKDISLVEYSSEKTVGETQLVNLDMYIIEENGAKPTVITTESDRTTQAFYLSDRSLTESPVKVLSDSQKALNTEKVSVQTVFNENVHKIIDKSVINELSKFDEILSITNGPTTEVSLNIGDGNTYIVSLIEISNIDQNSSENNENSTIVITSPNLDEVLNYNLIVGDDSEVAISEIELLNSHINIVDNDTDKPHVITVAVDQTLGTKEDYIESEHEIEVTSREIFFNNREPSSTDLSFDLYTTKSTVEPATDELNTTDEVTKVDDSVKTISPKVEDINTTYQTENLTDNQNANKLIDLPNLGNCTNDNGDSNFGHTTEVAITATQLLTFHINIIEANNDKPNANVTVLNETTQKPHLNGEYVDILKPLRSNNELLNMPTIAKFNESVTSQPSPTYKDIEITEKSIDLTDKEISDERIANSLSDYLNEKGVYSKLNIVSEEISSESFIDHSINSNAAISNESSVVANDSSSTIEEMFEIMIAKANQFRNLTGGISDDLNVLNDRSVVTQEEISDNKAADQSKNLTDEIFNESSVLSDSSSSIITTEEISDKITPDKSENITDEISNDSNILSDSSSTIVTQEDDEMAESYILIDSSSNIVTQEEVSDETTADQSKNLIDEISNKSYVLNKSSSGDLTTEGIFYEMTSYESENLTEDISNESHILNYSSSTTVTTEEIIDDLSDEESEYNLTGEIANESQLTEQSKDVTGEDTSNESVIDVRHSNTELAANEKLVSRNKRSNNIIEEENLATTLSSFKYTGHGSRLGHDLRFKNINA</sequence>
<organism evidence="1 2">
    <name type="scientific">Choristoneura fumiferana</name>
    <name type="common">Spruce budworm moth</name>
    <name type="synonym">Archips fumiferana</name>
    <dbReference type="NCBI Taxonomy" id="7141"/>
    <lineage>
        <taxon>Eukaryota</taxon>
        <taxon>Metazoa</taxon>
        <taxon>Ecdysozoa</taxon>
        <taxon>Arthropoda</taxon>
        <taxon>Hexapoda</taxon>
        <taxon>Insecta</taxon>
        <taxon>Pterygota</taxon>
        <taxon>Neoptera</taxon>
        <taxon>Endopterygota</taxon>
        <taxon>Lepidoptera</taxon>
        <taxon>Glossata</taxon>
        <taxon>Ditrysia</taxon>
        <taxon>Tortricoidea</taxon>
        <taxon>Tortricidae</taxon>
        <taxon>Tortricinae</taxon>
        <taxon>Choristoneura</taxon>
    </lineage>
</organism>
<accession>A0ACC0KXQ1</accession>
<gene>
    <name evidence="1" type="ORF">MSG28_009250</name>
</gene>
<name>A0ACC0KXQ1_CHOFU</name>
<dbReference type="Proteomes" id="UP001064048">
    <property type="component" value="Chromosome 15"/>
</dbReference>
<evidence type="ECO:0000313" key="2">
    <source>
        <dbReference type="Proteomes" id="UP001064048"/>
    </source>
</evidence>
<dbReference type="EMBL" id="CM046115">
    <property type="protein sequence ID" value="KAI8440961.1"/>
    <property type="molecule type" value="Genomic_DNA"/>
</dbReference>
<comment type="caution">
    <text evidence="1">The sequence shown here is derived from an EMBL/GenBank/DDBJ whole genome shotgun (WGS) entry which is preliminary data.</text>
</comment>
<reference evidence="1 2" key="1">
    <citation type="journal article" date="2022" name="Genome Biol. Evol.">
        <title>The Spruce Budworm Genome: Reconstructing the Evolutionary History of Antifreeze Proteins.</title>
        <authorList>
            <person name="Beliveau C."/>
            <person name="Gagne P."/>
            <person name="Picq S."/>
            <person name="Vernygora O."/>
            <person name="Keeling C.I."/>
            <person name="Pinkney K."/>
            <person name="Doucet D."/>
            <person name="Wen F."/>
            <person name="Johnston J.S."/>
            <person name="Maaroufi H."/>
            <person name="Boyle B."/>
            <person name="Laroche J."/>
            <person name="Dewar K."/>
            <person name="Juretic N."/>
            <person name="Blackburn G."/>
            <person name="Nisole A."/>
            <person name="Brunet B."/>
            <person name="Brandao M."/>
            <person name="Lumley L."/>
            <person name="Duan J."/>
            <person name="Quan G."/>
            <person name="Lucarotti C.J."/>
            <person name="Roe A.D."/>
            <person name="Sperling F.A.H."/>
            <person name="Levesque R.C."/>
            <person name="Cusson M."/>
        </authorList>
    </citation>
    <scope>NUCLEOTIDE SEQUENCE [LARGE SCALE GENOMIC DNA]</scope>
    <source>
        <strain evidence="1">Glfc:IPQL:Cfum</strain>
    </source>
</reference>